<proteinExistence type="inferred from homology"/>
<feature type="transmembrane region" description="Helical" evidence="7">
    <location>
        <begin position="266"/>
        <end position="288"/>
    </location>
</feature>
<keyword evidence="5 7" id="KW-1133">Transmembrane helix</keyword>
<dbReference type="GO" id="GO:0042910">
    <property type="term" value="F:xenobiotic transmembrane transporter activity"/>
    <property type="evidence" value="ECO:0007669"/>
    <property type="project" value="InterPro"/>
</dbReference>
<feature type="transmembrane region" description="Helical" evidence="7">
    <location>
        <begin position="12"/>
        <end position="29"/>
    </location>
</feature>
<feature type="transmembrane region" description="Helical" evidence="7">
    <location>
        <begin position="385"/>
        <end position="403"/>
    </location>
</feature>
<dbReference type="NCBIfam" id="TIGR00797">
    <property type="entry name" value="matE"/>
    <property type="match status" value="1"/>
</dbReference>
<feature type="transmembrane region" description="Helical" evidence="7">
    <location>
        <begin position="309"/>
        <end position="331"/>
    </location>
</feature>
<dbReference type="InterPro" id="IPR050222">
    <property type="entry name" value="MATE_MdtK"/>
</dbReference>
<sequence length="441" mass="50161">MQNPSIKYILKLSIPIFFANLAIPFVGIIDTGLMGNLGNLSYLSATSVAANLFSMIFWSFGFLRMGTVGLVSQAYGRKDYSEIFNIVLRNLIFILTIFIILISLQNYIFRLSLNIFDLSVTTEKFYKDYFQIRIWSAPGELTLYIITGLFIGLQKTKISSLAVGLFSILNIILSIIFVTKFDLNIKGVAYGTLFSALIISISFLIYTFWYLYRMSKIEIKIDDLINLNKIKNIFNINFNIFIRTILLTFSFLWFTYLGSQIGEDYIAANAILINLVFLSAFILDAYAFSTEGMVGYSLGKNDINLFKKIVKNSFILSSITGLIISIIYFLINKFAIQLMSNIEVIKSLSSSYAVWLIIMPLISSFCYQFDGIFIGASQTKELRNAMVFSVFSYVVISLILVDLLGNTGIWISLCLFMILRALSLYCYLDKIYLRFNVIKSI</sequence>
<evidence type="ECO:0000256" key="4">
    <source>
        <dbReference type="ARBA" id="ARBA00022692"/>
    </source>
</evidence>
<accession>A0A382AZ40</accession>
<dbReference type="PANTHER" id="PTHR43298:SF2">
    <property type="entry name" value="FMN_FAD EXPORTER YEEO-RELATED"/>
    <property type="match status" value="1"/>
</dbReference>
<dbReference type="PANTHER" id="PTHR43298">
    <property type="entry name" value="MULTIDRUG RESISTANCE PROTEIN NORM-RELATED"/>
    <property type="match status" value="1"/>
</dbReference>
<keyword evidence="6 7" id="KW-0472">Membrane</keyword>
<dbReference type="InterPro" id="IPR002528">
    <property type="entry name" value="MATE_fam"/>
</dbReference>
<evidence type="ECO:0000256" key="2">
    <source>
        <dbReference type="ARBA" id="ARBA00010199"/>
    </source>
</evidence>
<dbReference type="Pfam" id="PF01554">
    <property type="entry name" value="MatE"/>
    <property type="match status" value="2"/>
</dbReference>
<gene>
    <name evidence="8" type="ORF">METZ01_LOCUS159582</name>
</gene>
<dbReference type="GO" id="GO:0005886">
    <property type="term" value="C:plasma membrane"/>
    <property type="evidence" value="ECO:0007669"/>
    <property type="project" value="TreeGrafter"/>
</dbReference>
<evidence type="ECO:0000256" key="5">
    <source>
        <dbReference type="ARBA" id="ARBA00022989"/>
    </source>
</evidence>
<comment type="similarity">
    <text evidence="2">Belongs to the multi antimicrobial extrusion (MATE) (TC 2.A.66.1) family.</text>
</comment>
<reference evidence="8" key="1">
    <citation type="submission" date="2018-05" db="EMBL/GenBank/DDBJ databases">
        <authorList>
            <person name="Lanie J.A."/>
            <person name="Ng W.-L."/>
            <person name="Kazmierczak K.M."/>
            <person name="Andrzejewski T.M."/>
            <person name="Davidsen T.M."/>
            <person name="Wayne K.J."/>
            <person name="Tettelin H."/>
            <person name="Glass J.I."/>
            <person name="Rusch D."/>
            <person name="Podicherti R."/>
            <person name="Tsui H.-C.T."/>
            <person name="Winkler M.E."/>
        </authorList>
    </citation>
    <scope>NUCLEOTIDE SEQUENCE</scope>
</reference>
<evidence type="ECO:0008006" key="9">
    <source>
        <dbReference type="Google" id="ProtNLM"/>
    </source>
</evidence>
<dbReference type="GO" id="GO:0015297">
    <property type="term" value="F:antiporter activity"/>
    <property type="evidence" value="ECO:0007669"/>
    <property type="project" value="InterPro"/>
</dbReference>
<keyword evidence="4 7" id="KW-0812">Transmembrane</keyword>
<feature type="transmembrane region" description="Helical" evidence="7">
    <location>
        <begin position="83"/>
        <end position="109"/>
    </location>
</feature>
<evidence type="ECO:0000256" key="7">
    <source>
        <dbReference type="SAM" id="Phobius"/>
    </source>
</evidence>
<comment type="subcellular location">
    <subcellularLocation>
        <location evidence="1">Membrane</location>
        <topology evidence="1">Multi-pass membrane protein</topology>
    </subcellularLocation>
</comment>
<evidence type="ECO:0000256" key="6">
    <source>
        <dbReference type="ARBA" id="ARBA00023136"/>
    </source>
</evidence>
<feature type="transmembrane region" description="Helical" evidence="7">
    <location>
        <begin position="190"/>
        <end position="212"/>
    </location>
</feature>
<dbReference type="InterPro" id="IPR044644">
    <property type="entry name" value="DinF-like"/>
</dbReference>
<feature type="transmembrane region" description="Helical" evidence="7">
    <location>
        <begin position="158"/>
        <end position="178"/>
    </location>
</feature>
<name>A0A382AZ40_9ZZZZ</name>
<evidence type="ECO:0000313" key="8">
    <source>
        <dbReference type="EMBL" id="SVB06728.1"/>
    </source>
</evidence>
<keyword evidence="3" id="KW-0813">Transport</keyword>
<organism evidence="8">
    <name type="scientific">marine metagenome</name>
    <dbReference type="NCBI Taxonomy" id="408172"/>
    <lineage>
        <taxon>unclassified sequences</taxon>
        <taxon>metagenomes</taxon>
        <taxon>ecological metagenomes</taxon>
    </lineage>
</organism>
<feature type="transmembrane region" description="Helical" evidence="7">
    <location>
        <begin position="41"/>
        <end position="63"/>
    </location>
</feature>
<feature type="transmembrane region" description="Helical" evidence="7">
    <location>
        <begin position="233"/>
        <end position="254"/>
    </location>
</feature>
<dbReference type="EMBL" id="UINC01027456">
    <property type="protein sequence ID" value="SVB06728.1"/>
    <property type="molecule type" value="Genomic_DNA"/>
</dbReference>
<protein>
    <recommendedName>
        <fullName evidence="9">Multidrug resistance protein NorM</fullName>
    </recommendedName>
</protein>
<feature type="transmembrane region" description="Helical" evidence="7">
    <location>
        <begin position="409"/>
        <end position="428"/>
    </location>
</feature>
<feature type="transmembrane region" description="Helical" evidence="7">
    <location>
        <begin position="129"/>
        <end position="151"/>
    </location>
</feature>
<evidence type="ECO:0000256" key="3">
    <source>
        <dbReference type="ARBA" id="ARBA00022448"/>
    </source>
</evidence>
<evidence type="ECO:0000256" key="1">
    <source>
        <dbReference type="ARBA" id="ARBA00004141"/>
    </source>
</evidence>
<dbReference type="AlphaFoldDB" id="A0A382AZ40"/>
<feature type="transmembrane region" description="Helical" evidence="7">
    <location>
        <begin position="351"/>
        <end position="373"/>
    </location>
</feature>
<dbReference type="CDD" id="cd13136">
    <property type="entry name" value="MATE_DinF_like"/>
    <property type="match status" value="1"/>
</dbReference>